<organism evidence="1 3">
    <name type="scientific">Rhizophagus clarus</name>
    <dbReference type="NCBI Taxonomy" id="94130"/>
    <lineage>
        <taxon>Eukaryota</taxon>
        <taxon>Fungi</taxon>
        <taxon>Fungi incertae sedis</taxon>
        <taxon>Mucoromycota</taxon>
        <taxon>Glomeromycotina</taxon>
        <taxon>Glomeromycetes</taxon>
        <taxon>Glomerales</taxon>
        <taxon>Glomeraceae</taxon>
        <taxon>Rhizophagus</taxon>
    </lineage>
</organism>
<dbReference type="EMBL" id="BLAL01000011">
    <property type="protein sequence ID" value="GES73907.1"/>
    <property type="molecule type" value="Genomic_DNA"/>
</dbReference>
<evidence type="ECO:0000313" key="2">
    <source>
        <dbReference type="EMBL" id="GES73907.1"/>
    </source>
</evidence>
<dbReference type="AlphaFoldDB" id="A0A2Z6Q1R6"/>
<dbReference type="Proteomes" id="UP000615446">
    <property type="component" value="Unassembled WGS sequence"/>
</dbReference>
<dbReference type="EMBL" id="BEXD01000058">
    <property type="protein sequence ID" value="GBB83843.1"/>
    <property type="molecule type" value="Genomic_DNA"/>
</dbReference>
<dbReference type="OrthoDB" id="270318at2759"/>
<reference evidence="1 3" key="1">
    <citation type="submission" date="2017-11" db="EMBL/GenBank/DDBJ databases">
        <title>The genome of Rhizophagus clarus HR1 reveals common genetic basis of auxotrophy among arbuscular mycorrhizal fungi.</title>
        <authorList>
            <person name="Kobayashi Y."/>
        </authorList>
    </citation>
    <scope>NUCLEOTIDE SEQUENCE [LARGE SCALE GENOMIC DNA]</scope>
    <source>
        <strain evidence="1 3">HR1</strain>
    </source>
</reference>
<proteinExistence type="predicted"/>
<keyword evidence="3" id="KW-1185">Reference proteome</keyword>
<dbReference type="STRING" id="94130.A0A2Z6Q1R6"/>
<evidence type="ECO:0000313" key="3">
    <source>
        <dbReference type="Proteomes" id="UP000247702"/>
    </source>
</evidence>
<gene>
    <name evidence="2" type="ORF">RCL2_000141300</name>
    <name evidence="1" type="ORF">RclHR1_01050017</name>
</gene>
<reference evidence="2" key="2">
    <citation type="submission" date="2019-10" db="EMBL/GenBank/DDBJ databases">
        <title>Conservation and host-specific expression of non-tandemly repeated heterogenous ribosome RNA gene in arbuscular mycorrhizal fungi.</title>
        <authorList>
            <person name="Maeda T."/>
            <person name="Kobayashi Y."/>
            <person name="Nakagawa T."/>
            <person name="Ezawa T."/>
            <person name="Yamaguchi K."/>
            <person name="Bino T."/>
            <person name="Nishimoto Y."/>
            <person name="Shigenobu S."/>
            <person name="Kawaguchi M."/>
        </authorList>
    </citation>
    <scope>NUCLEOTIDE SEQUENCE</scope>
    <source>
        <strain evidence="2">HR1</strain>
    </source>
</reference>
<protein>
    <submittedName>
        <fullName evidence="1">Uncharacterized protein</fullName>
    </submittedName>
</protein>
<comment type="caution">
    <text evidence="1">The sequence shown here is derived from an EMBL/GenBank/DDBJ whole genome shotgun (WGS) entry which is preliminary data.</text>
</comment>
<sequence length="622" mass="72262">MQSLFNEIRNEIFKFIDTPISLILTDRKWYNISQDPHVRAEWLIYKHGRSHALFQAVRLGNNFLTVDVVQALLARNALISRYFAQRLLMHFGSYDEKLIGLKIQHNVNQIDYERISAFQKELNSSWASNLPLPVFTKLITEGYNTLNNQDLLFKGNDMELFHFLSAGPLVINDAPQKLLQNLNHIEDLILKKKFVPFPPRPKPIYEDTIEYIKSMQARAHENYPPKDGYENNRQLNVVARAILIHPDLVNLWKKIGYHEICSDVNNLVMQGALLILFPPTPPTNWIIPDVRSVVNRLRQLLELGFQLTEIVMEEAFHLFEHRLNEIGDLLLSSFQEIRRESKSTIARSCLIQTMKPERNHKKLDLLEFLIGKIDQPEEALSCALEYYNVSFKFNINSIKASKMRSLSIHSNSYYWVLKKYGPNSKVTQQCFKDILESRIWIELKLQENPGIDLPDHLSKAAFNSICSIYLEFCNGKIPLKSNYLPYLKLVDNEEIIKPLFEMGLPTLFGLKIKCKPSVINYEYNRPVVNFNSNNKRKVDENNADDDDLNRLVEKFRVDLNNSNGTDVYRNILNGFICNNNLSGFIYSSNLDEFISRNNPNGINNKQSELLEYPAPKRLKHKN</sequence>
<accession>A0A2Z6Q1R6</accession>
<dbReference type="Proteomes" id="UP000247702">
    <property type="component" value="Unassembled WGS sequence"/>
</dbReference>
<evidence type="ECO:0000313" key="1">
    <source>
        <dbReference type="EMBL" id="GBB83843.1"/>
    </source>
</evidence>
<name>A0A2Z6Q1R6_9GLOM</name>